<evidence type="ECO:0000256" key="5">
    <source>
        <dbReference type="ARBA" id="ARBA00022792"/>
    </source>
</evidence>
<evidence type="ECO:0000256" key="4">
    <source>
        <dbReference type="ARBA" id="ARBA00022692"/>
    </source>
</evidence>
<dbReference type="EMBL" id="NDHI03003521">
    <property type="protein sequence ID" value="PNJ27980.1"/>
    <property type="molecule type" value="Genomic_DNA"/>
</dbReference>
<dbReference type="PANTHER" id="PTHR17130:SF14">
    <property type="entry name" value="CYTOCHROME C OXIDASE ASSEMBLY PROTEIN COX16 HOMOLOG, MITOCHONDRIAL"/>
    <property type="match status" value="1"/>
</dbReference>
<feature type="compositionally biased region" description="Basic and acidic residues" evidence="9">
    <location>
        <begin position="30"/>
        <end position="41"/>
    </location>
</feature>
<reference evidence="10" key="1">
    <citation type="submission" date="2017-12" db="EMBL/GenBank/DDBJ databases">
        <title>High-resolution comparative analysis of great ape genomes.</title>
        <authorList>
            <person name="Pollen A."/>
            <person name="Hastie A."/>
            <person name="Hormozdiari F."/>
            <person name="Dougherty M."/>
            <person name="Liu R."/>
            <person name="Chaisson M."/>
            <person name="Hoppe E."/>
            <person name="Hill C."/>
            <person name="Pang A."/>
            <person name="Hillier L."/>
            <person name="Baker C."/>
            <person name="Armstrong J."/>
            <person name="Shendure J."/>
            <person name="Paten B."/>
            <person name="Wilson R."/>
            <person name="Chao H."/>
            <person name="Schneider V."/>
            <person name="Ventura M."/>
            <person name="Kronenberg Z."/>
            <person name="Murali S."/>
            <person name="Gordon D."/>
            <person name="Cantsilieris S."/>
            <person name="Munson K."/>
            <person name="Nelson B."/>
            <person name="Raja A."/>
            <person name="Underwood J."/>
            <person name="Diekhans M."/>
            <person name="Fiddes I."/>
            <person name="Haussler D."/>
            <person name="Eichler E."/>
        </authorList>
    </citation>
    <scope>NUCLEOTIDE SEQUENCE [LARGE SCALE GENOMIC DNA]</scope>
    <source>
        <strain evidence="10">Susie</strain>
    </source>
</reference>
<dbReference type="InterPro" id="IPR020164">
    <property type="entry name" value="Cyt_c_Oxase_assmbl_COX16"/>
</dbReference>
<dbReference type="GO" id="GO:0033617">
    <property type="term" value="P:mitochondrial respiratory chain complex IV assembly"/>
    <property type="evidence" value="ECO:0007669"/>
    <property type="project" value="TreeGrafter"/>
</dbReference>
<comment type="subcellular location">
    <subcellularLocation>
        <location evidence="1">Mitochondrion inner membrane</location>
        <topology evidence="1">Single-pass membrane protein</topology>
    </subcellularLocation>
</comment>
<organism evidence="10">
    <name type="scientific">Pongo abelii</name>
    <name type="common">Sumatran orangutan</name>
    <name type="synonym">Pongo pygmaeus abelii</name>
    <dbReference type="NCBI Taxonomy" id="9601"/>
    <lineage>
        <taxon>Eukaryota</taxon>
        <taxon>Metazoa</taxon>
        <taxon>Chordata</taxon>
        <taxon>Craniata</taxon>
        <taxon>Vertebrata</taxon>
        <taxon>Euteleostomi</taxon>
        <taxon>Mammalia</taxon>
        <taxon>Eutheria</taxon>
        <taxon>Euarchontoglires</taxon>
        <taxon>Primates</taxon>
        <taxon>Haplorrhini</taxon>
        <taxon>Catarrhini</taxon>
        <taxon>Hominidae</taxon>
        <taxon>Pongo</taxon>
    </lineage>
</organism>
<dbReference type="Pfam" id="PF14138">
    <property type="entry name" value="COX16"/>
    <property type="match status" value="1"/>
</dbReference>
<evidence type="ECO:0000256" key="3">
    <source>
        <dbReference type="ARBA" id="ARBA00021814"/>
    </source>
</evidence>
<proteinExistence type="inferred from homology"/>
<keyword evidence="4" id="KW-0812">Transmembrane</keyword>
<evidence type="ECO:0000256" key="6">
    <source>
        <dbReference type="ARBA" id="ARBA00022989"/>
    </source>
</evidence>
<feature type="non-terminal residue" evidence="10">
    <location>
        <position position="54"/>
    </location>
</feature>
<gene>
    <name evidence="10" type="ORF">CR201_G0037794</name>
</gene>
<sequence length="54" mass="6486">MDPELEKKLKENKISLESEYEKIKDSKFDDWKNIRGPRPWEDPDLLQGRNPESL</sequence>
<dbReference type="GO" id="GO:0005743">
    <property type="term" value="C:mitochondrial inner membrane"/>
    <property type="evidence" value="ECO:0007669"/>
    <property type="project" value="UniProtKB-SubCell"/>
</dbReference>
<dbReference type="AlphaFoldDB" id="A0A2J8T4N3"/>
<keyword evidence="5" id="KW-0999">Mitochondrion inner membrane</keyword>
<evidence type="ECO:0000256" key="9">
    <source>
        <dbReference type="SAM" id="MobiDB-lite"/>
    </source>
</evidence>
<dbReference type="PANTHER" id="PTHR17130">
    <property type="entry name" value="MITOCHONDRIAL OUTER MEMBRANE PROTEIN 25"/>
    <property type="match status" value="1"/>
</dbReference>
<feature type="region of interest" description="Disordered" evidence="9">
    <location>
        <begin position="30"/>
        <end position="54"/>
    </location>
</feature>
<evidence type="ECO:0000256" key="2">
    <source>
        <dbReference type="ARBA" id="ARBA00008370"/>
    </source>
</evidence>
<accession>A0A2J8T4N3</accession>
<keyword evidence="6" id="KW-1133">Transmembrane helix</keyword>
<keyword evidence="8" id="KW-0472">Membrane</keyword>
<evidence type="ECO:0000313" key="10">
    <source>
        <dbReference type="EMBL" id="PNJ27980.1"/>
    </source>
</evidence>
<evidence type="ECO:0000256" key="1">
    <source>
        <dbReference type="ARBA" id="ARBA00004434"/>
    </source>
</evidence>
<evidence type="ECO:0000256" key="8">
    <source>
        <dbReference type="ARBA" id="ARBA00023136"/>
    </source>
</evidence>
<keyword evidence="7" id="KW-0496">Mitochondrion</keyword>
<comment type="similarity">
    <text evidence="2">Belongs to the COX16 family.</text>
</comment>
<comment type="caution">
    <text evidence="10">The sequence shown here is derived from an EMBL/GenBank/DDBJ whole genome shotgun (WGS) entry which is preliminary data.</text>
</comment>
<evidence type="ECO:0000256" key="7">
    <source>
        <dbReference type="ARBA" id="ARBA00023128"/>
    </source>
</evidence>
<name>A0A2J8T4N3_PONAB</name>
<protein>
    <recommendedName>
        <fullName evidence="3">Cytochrome c oxidase assembly protein COX16 homolog, mitochondrial</fullName>
    </recommendedName>
</protein>